<evidence type="ECO:0000256" key="8">
    <source>
        <dbReference type="SAM" id="MobiDB-lite"/>
    </source>
</evidence>
<evidence type="ECO:0000259" key="9">
    <source>
        <dbReference type="PROSITE" id="PS50157"/>
    </source>
</evidence>
<feature type="region of interest" description="Disordered" evidence="8">
    <location>
        <begin position="240"/>
        <end position="273"/>
    </location>
</feature>
<dbReference type="Pfam" id="PF00096">
    <property type="entry name" value="zf-C2H2"/>
    <property type="match status" value="1"/>
</dbReference>
<dbReference type="GO" id="GO:0000978">
    <property type="term" value="F:RNA polymerase II cis-regulatory region sequence-specific DNA binding"/>
    <property type="evidence" value="ECO:0007669"/>
    <property type="project" value="InterPro"/>
</dbReference>
<evidence type="ECO:0000256" key="4">
    <source>
        <dbReference type="ARBA" id="ARBA00022771"/>
    </source>
</evidence>
<name>A0A5N7CKI3_PETAA</name>
<dbReference type="EMBL" id="ML735225">
    <property type="protein sequence ID" value="KAE8394198.1"/>
    <property type="molecule type" value="Genomic_DNA"/>
</dbReference>
<feature type="domain" description="C2H2-type" evidence="9">
    <location>
        <begin position="90"/>
        <end position="119"/>
    </location>
</feature>
<keyword evidence="6" id="KW-0539">Nucleus</keyword>
<evidence type="ECO:0000256" key="5">
    <source>
        <dbReference type="ARBA" id="ARBA00022833"/>
    </source>
</evidence>
<dbReference type="Gene3D" id="3.30.160.60">
    <property type="entry name" value="Classic Zinc Finger"/>
    <property type="match status" value="2"/>
</dbReference>
<feature type="domain" description="C2H2-type" evidence="9">
    <location>
        <begin position="120"/>
        <end position="149"/>
    </location>
</feature>
<evidence type="ECO:0000256" key="7">
    <source>
        <dbReference type="PROSITE-ProRule" id="PRU00042"/>
    </source>
</evidence>
<dbReference type="PROSITE" id="PS00028">
    <property type="entry name" value="ZINC_FINGER_C2H2_1"/>
    <property type="match status" value="2"/>
</dbReference>
<comment type="subcellular location">
    <subcellularLocation>
        <location evidence="1">Nucleus</location>
    </subcellularLocation>
</comment>
<dbReference type="InterPro" id="IPR051059">
    <property type="entry name" value="VerF-like"/>
</dbReference>
<keyword evidence="5" id="KW-0862">Zinc</keyword>
<dbReference type="GO" id="GO:0000981">
    <property type="term" value="F:DNA-binding transcription factor activity, RNA polymerase II-specific"/>
    <property type="evidence" value="ECO:0007669"/>
    <property type="project" value="InterPro"/>
</dbReference>
<dbReference type="OrthoDB" id="6077919at2759"/>
<dbReference type="AlphaFoldDB" id="A0A5N7CKI3"/>
<sequence>MARGSAPGTETITSPHSPIHLLTVLNSPRTSSRSMPSTSRAQNKSSSLTSGRKTSSTMRRTSAQAEIPLPITYTPTTHRISKAKKGKRVHACEYPGCNKVFTRAEHRRRHELNHNPEALFRCTHVGCKKAFHRPDLLARHVERHELENQMNNAQWGRQSHLPMVSESPYLPKGAPVDPNAGHFLAATHPATSMSIGSIVAPPIHPDLANDTGLMWMGMDMSSGHQTPIYPHQIHESVEDNQFYSSPENCPSPSSDGATLSIPSHPRSSVASTPTAIAEPYPENIVDADLTSSPMPVHESLRCWDQSEGPLATPSYAPVSLNESLAQSVSQSQSVTGNMTLTGEQPFHCQYPSPTWSATHHFGYDDHPLPTGTQFPPPMPWKSFTI</sequence>
<dbReference type="SUPFAM" id="SSF57667">
    <property type="entry name" value="beta-beta-alpha zinc fingers"/>
    <property type="match status" value="1"/>
</dbReference>
<evidence type="ECO:0000256" key="6">
    <source>
        <dbReference type="ARBA" id="ARBA00023242"/>
    </source>
</evidence>
<dbReference type="GO" id="GO:0005634">
    <property type="term" value="C:nucleus"/>
    <property type="evidence" value="ECO:0007669"/>
    <property type="project" value="UniProtKB-SubCell"/>
</dbReference>
<organism evidence="10">
    <name type="scientific">Petromyces alliaceus</name>
    <name type="common">Aspergillus alliaceus</name>
    <dbReference type="NCBI Taxonomy" id="209559"/>
    <lineage>
        <taxon>Eukaryota</taxon>
        <taxon>Fungi</taxon>
        <taxon>Dikarya</taxon>
        <taxon>Ascomycota</taxon>
        <taxon>Pezizomycotina</taxon>
        <taxon>Eurotiomycetes</taxon>
        <taxon>Eurotiomycetidae</taxon>
        <taxon>Eurotiales</taxon>
        <taxon>Aspergillaceae</taxon>
        <taxon>Aspergillus</taxon>
        <taxon>Aspergillus subgen. Circumdati</taxon>
    </lineage>
</organism>
<feature type="compositionally biased region" description="Low complexity" evidence="8">
    <location>
        <begin position="27"/>
        <end position="57"/>
    </location>
</feature>
<dbReference type="GO" id="GO:0008270">
    <property type="term" value="F:zinc ion binding"/>
    <property type="evidence" value="ECO:0007669"/>
    <property type="project" value="UniProtKB-KW"/>
</dbReference>
<dbReference type="PANTHER" id="PTHR40626:SF30">
    <property type="entry name" value="FINGER DOMAIN PROTEIN, PUTATIVE (AFU_ORTHOLOGUE AFUA_4G13600)-RELATED"/>
    <property type="match status" value="1"/>
</dbReference>
<evidence type="ECO:0000256" key="1">
    <source>
        <dbReference type="ARBA" id="ARBA00004123"/>
    </source>
</evidence>
<dbReference type="InterPro" id="IPR013087">
    <property type="entry name" value="Znf_C2H2_type"/>
</dbReference>
<feature type="region of interest" description="Disordered" evidence="8">
    <location>
        <begin position="1"/>
        <end position="66"/>
    </location>
</feature>
<evidence type="ECO:0000313" key="10">
    <source>
        <dbReference type="EMBL" id="KAE8394198.1"/>
    </source>
</evidence>
<proteinExistence type="predicted"/>
<protein>
    <recommendedName>
        <fullName evidence="9">C2H2-type domain-containing protein</fullName>
    </recommendedName>
</protein>
<dbReference type="SMART" id="SM00355">
    <property type="entry name" value="ZnF_C2H2"/>
    <property type="match status" value="2"/>
</dbReference>
<accession>A0A5N7CKI3</accession>
<keyword evidence="2" id="KW-0479">Metal-binding</keyword>
<keyword evidence="4 7" id="KW-0863">Zinc-finger</keyword>
<reference evidence="10" key="1">
    <citation type="submission" date="2019-04" db="EMBL/GenBank/DDBJ databases">
        <title>Friends and foes A comparative genomics studyof 23 Aspergillus species from section Flavi.</title>
        <authorList>
            <consortium name="DOE Joint Genome Institute"/>
            <person name="Kjaerbolling I."/>
            <person name="Vesth T."/>
            <person name="Frisvad J.C."/>
            <person name="Nybo J.L."/>
            <person name="Theobald S."/>
            <person name="Kildgaard S."/>
            <person name="Isbrandt T."/>
            <person name="Kuo A."/>
            <person name="Sato A."/>
            <person name="Lyhne E.K."/>
            <person name="Kogle M.E."/>
            <person name="Wiebenga A."/>
            <person name="Kun R.S."/>
            <person name="Lubbers R.J."/>
            <person name="Makela M.R."/>
            <person name="Barry K."/>
            <person name="Chovatia M."/>
            <person name="Clum A."/>
            <person name="Daum C."/>
            <person name="Haridas S."/>
            <person name="He G."/>
            <person name="LaButti K."/>
            <person name="Lipzen A."/>
            <person name="Mondo S."/>
            <person name="Riley R."/>
            <person name="Salamov A."/>
            <person name="Simmons B.A."/>
            <person name="Magnuson J.K."/>
            <person name="Henrissat B."/>
            <person name="Mortensen U.H."/>
            <person name="Larsen T.O."/>
            <person name="Devries R.P."/>
            <person name="Grigoriev I.V."/>
            <person name="Machida M."/>
            <person name="Baker S.E."/>
            <person name="Andersen M.R."/>
        </authorList>
    </citation>
    <scope>NUCLEOTIDE SEQUENCE [LARGE SCALE GENOMIC DNA]</scope>
    <source>
        <strain evidence="10">IBT 14317</strain>
    </source>
</reference>
<dbReference type="GO" id="GO:0000785">
    <property type="term" value="C:chromatin"/>
    <property type="evidence" value="ECO:0007669"/>
    <property type="project" value="TreeGrafter"/>
</dbReference>
<dbReference type="InterPro" id="IPR036236">
    <property type="entry name" value="Znf_C2H2_sf"/>
</dbReference>
<dbReference type="PROSITE" id="PS50157">
    <property type="entry name" value="ZINC_FINGER_C2H2_2"/>
    <property type="match status" value="2"/>
</dbReference>
<evidence type="ECO:0000256" key="2">
    <source>
        <dbReference type="ARBA" id="ARBA00022723"/>
    </source>
</evidence>
<evidence type="ECO:0000256" key="3">
    <source>
        <dbReference type="ARBA" id="ARBA00022737"/>
    </source>
</evidence>
<dbReference type="PANTHER" id="PTHR40626">
    <property type="entry name" value="MIP31509P"/>
    <property type="match status" value="1"/>
</dbReference>
<gene>
    <name evidence="10" type="ORF">BDV23DRAFT_169783</name>
</gene>
<keyword evidence="3" id="KW-0677">Repeat</keyword>
<dbReference type="Proteomes" id="UP000326877">
    <property type="component" value="Unassembled WGS sequence"/>
</dbReference>